<evidence type="ECO:0000256" key="2">
    <source>
        <dbReference type="SAM" id="MobiDB-lite"/>
    </source>
</evidence>
<reference evidence="3 4" key="1">
    <citation type="journal article" date="2010" name="Nature">
        <title>The Ectocarpus genome and the independent evolution of multicellularity in brown algae.</title>
        <authorList>
            <person name="Cock J.M."/>
            <person name="Sterck L."/>
            <person name="Rouze P."/>
            <person name="Scornet D."/>
            <person name="Allen A.E."/>
            <person name="Amoutzias G."/>
            <person name="Anthouard V."/>
            <person name="Artiguenave F."/>
            <person name="Aury J.M."/>
            <person name="Badger J.H."/>
            <person name="Beszteri B."/>
            <person name="Billiau K."/>
            <person name="Bonnet E."/>
            <person name="Bothwell J.H."/>
            <person name="Bowler C."/>
            <person name="Boyen C."/>
            <person name="Brownlee C."/>
            <person name="Carrano C.J."/>
            <person name="Charrier B."/>
            <person name="Cho G.Y."/>
            <person name="Coelho S.M."/>
            <person name="Collen J."/>
            <person name="Corre E."/>
            <person name="Da Silva C."/>
            <person name="Delage L."/>
            <person name="Delaroque N."/>
            <person name="Dittami S.M."/>
            <person name="Doulbeau S."/>
            <person name="Elias M."/>
            <person name="Farnham G."/>
            <person name="Gachon C.M."/>
            <person name="Gschloessl B."/>
            <person name="Heesch S."/>
            <person name="Jabbari K."/>
            <person name="Jubin C."/>
            <person name="Kawai H."/>
            <person name="Kimura K."/>
            <person name="Kloareg B."/>
            <person name="Kupper F.C."/>
            <person name="Lang D."/>
            <person name="Le Bail A."/>
            <person name="Leblanc C."/>
            <person name="Lerouge P."/>
            <person name="Lohr M."/>
            <person name="Lopez P.J."/>
            <person name="Martens C."/>
            <person name="Maumus F."/>
            <person name="Michel G."/>
            <person name="Miranda-Saavedra D."/>
            <person name="Morales J."/>
            <person name="Moreau H."/>
            <person name="Motomura T."/>
            <person name="Nagasato C."/>
            <person name="Napoli C.A."/>
            <person name="Nelson D.R."/>
            <person name="Nyvall-Collen P."/>
            <person name="Peters A.F."/>
            <person name="Pommier C."/>
            <person name="Potin P."/>
            <person name="Poulain J."/>
            <person name="Quesneville H."/>
            <person name="Read B."/>
            <person name="Rensing S.A."/>
            <person name="Ritter A."/>
            <person name="Rousvoal S."/>
            <person name="Samanta M."/>
            <person name="Samson G."/>
            <person name="Schroeder D.C."/>
            <person name="Segurens B."/>
            <person name="Strittmatter M."/>
            <person name="Tonon T."/>
            <person name="Tregear J.W."/>
            <person name="Valentin K."/>
            <person name="von Dassow P."/>
            <person name="Yamagishi T."/>
            <person name="Van de Peer Y."/>
            <person name="Wincker P."/>
        </authorList>
    </citation>
    <scope>NUCLEOTIDE SEQUENCE [LARGE SCALE GENOMIC DNA]</scope>
    <source>
        <strain evidence="4">Ec32 / CCAP1310/4</strain>
    </source>
</reference>
<gene>
    <name evidence="3" type="ORF">Esi_0347_0009</name>
</gene>
<feature type="compositionally biased region" description="Basic residues" evidence="2">
    <location>
        <begin position="259"/>
        <end position="271"/>
    </location>
</feature>
<organism evidence="3 4">
    <name type="scientific">Ectocarpus siliculosus</name>
    <name type="common">Brown alga</name>
    <name type="synonym">Conferva siliculosa</name>
    <dbReference type="NCBI Taxonomy" id="2880"/>
    <lineage>
        <taxon>Eukaryota</taxon>
        <taxon>Sar</taxon>
        <taxon>Stramenopiles</taxon>
        <taxon>Ochrophyta</taxon>
        <taxon>PX clade</taxon>
        <taxon>Phaeophyceae</taxon>
        <taxon>Ectocarpales</taxon>
        <taxon>Ectocarpaceae</taxon>
        <taxon>Ectocarpus</taxon>
    </lineage>
</organism>
<dbReference type="OrthoDB" id="10381154at2759"/>
<evidence type="ECO:0000313" key="4">
    <source>
        <dbReference type="Proteomes" id="UP000002630"/>
    </source>
</evidence>
<dbReference type="Proteomes" id="UP000002630">
    <property type="component" value="Unassembled WGS sequence"/>
</dbReference>
<feature type="compositionally biased region" description="Polar residues" evidence="2">
    <location>
        <begin position="246"/>
        <end position="256"/>
    </location>
</feature>
<keyword evidence="4" id="KW-1185">Reference proteome</keyword>
<proteinExistence type="predicted"/>
<feature type="region of interest" description="Disordered" evidence="2">
    <location>
        <begin position="316"/>
        <end position="337"/>
    </location>
</feature>
<feature type="region of interest" description="Disordered" evidence="2">
    <location>
        <begin position="1"/>
        <end position="22"/>
    </location>
</feature>
<evidence type="ECO:0000256" key="1">
    <source>
        <dbReference type="SAM" id="Coils"/>
    </source>
</evidence>
<keyword evidence="1" id="KW-0175">Coiled coil</keyword>
<name>D7FYL7_ECTSI</name>
<protein>
    <submittedName>
        <fullName evidence="3">Uncharacterized protein</fullName>
    </submittedName>
</protein>
<evidence type="ECO:0000313" key="3">
    <source>
        <dbReference type="EMBL" id="CBJ32559.1"/>
    </source>
</evidence>
<dbReference type="InParanoid" id="D7FYL7"/>
<dbReference type="AlphaFoldDB" id="D7FYL7"/>
<accession>D7FYL7</accession>
<dbReference type="EMBL" id="FN649760">
    <property type="protein sequence ID" value="CBJ32559.1"/>
    <property type="molecule type" value="Genomic_DNA"/>
</dbReference>
<feature type="region of interest" description="Disordered" evidence="2">
    <location>
        <begin position="246"/>
        <end position="282"/>
    </location>
</feature>
<feature type="coiled-coil region" evidence="1">
    <location>
        <begin position="32"/>
        <end position="73"/>
    </location>
</feature>
<sequence length="401" mass="45136">MAVQHAAGEHKTNTPGNEDGDVATDLHVALQNEALEDQVQAFQEALEVKEERLRTIAGELTAARRELERAKKSAKFDLVAAEGRTKKLGILEHTVATLRHDLHTNVERRQKVEEKVATLERSWQNERSLRLQDLHRHDAMSSDTKHAEKVAEDVEGRWLESEKRAQVLEVKVEQKIHELESQSRVNAAQAGEIEAQAAEIELHRKEIFDLKQVLLAREGEISTGCSTATDLRRELSRVRREFIMSTSNRSEQQSALLGSRRRGISSQRRRHPDRDSSTKELIAGGGHDLCRKENSRALQKARVSWDNVFMTKADQSAETVSDHRNSSGLNKSNAREIEKPIVRHVPHSSPPGMSGLDNKFTKSASFIVGAPLLLCRSTKRCAVRLLVGFVKRALDWFLTAN</sequence>